<dbReference type="EMBL" id="JBHSNA010000002">
    <property type="protein sequence ID" value="MFC5565299.1"/>
    <property type="molecule type" value="Genomic_DNA"/>
</dbReference>
<name>A0ABW0S8R2_9RHOB</name>
<protein>
    <submittedName>
        <fullName evidence="1">Uncharacterized protein</fullName>
    </submittedName>
</protein>
<sequence>MDENRVRLTIIPSGEDRDALSAGDFIKQVDALRKLVALAPGGREAETRVVRLSMNSPATIELEALPSKAGSRAELTPFFRDVSDVAQKAVAPNRLSREVFDALREMASVVGKGVAKAIIQTREGDIVIDVPARLRIEAAFGQDYTREGTIDGMLEAVNIHGKANNCALYPAVGPSRITCQFDDALFKEVKPALGKYVLVEGILKYRWRERHPFEAHITRLEILPGLEEQPKFADIFGFAPDATGGTPSEEFVGALRHGW</sequence>
<evidence type="ECO:0000313" key="1">
    <source>
        <dbReference type="EMBL" id="MFC5565299.1"/>
    </source>
</evidence>
<reference evidence="2" key="1">
    <citation type="journal article" date="2019" name="Int. J. Syst. Evol. Microbiol.">
        <title>The Global Catalogue of Microorganisms (GCM) 10K type strain sequencing project: providing services to taxonomists for standard genome sequencing and annotation.</title>
        <authorList>
            <consortium name="The Broad Institute Genomics Platform"/>
            <consortium name="The Broad Institute Genome Sequencing Center for Infectious Disease"/>
            <person name="Wu L."/>
            <person name="Ma J."/>
        </authorList>
    </citation>
    <scope>NUCLEOTIDE SEQUENCE [LARGE SCALE GENOMIC DNA]</scope>
    <source>
        <strain evidence="2">KACC 11588</strain>
    </source>
</reference>
<organism evidence="1 2">
    <name type="scientific">Rubellimicrobium aerolatum</name>
    <dbReference type="NCBI Taxonomy" id="490979"/>
    <lineage>
        <taxon>Bacteria</taxon>
        <taxon>Pseudomonadati</taxon>
        <taxon>Pseudomonadota</taxon>
        <taxon>Alphaproteobacteria</taxon>
        <taxon>Rhodobacterales</taxon>
        <taxon>Roseobacteraceae</taxon>
        <taxon>Rubellimicrobium</taxon>
    </lineage>
</organism>
<accession>A0ABW0S8R2</accession>
<dbReference type="Proteomes" id="UP001596056">
    <property type="component" value="Unassembled WGS sequence"/>
</dbReference>
<gene>
    <name evidence="1" type="ORF">ACFPOC_02585</name>
</gene>
<dbReference type="RefSeq" id="WP_209837600.1">
    <property type="nucleotide sequence ID" value="NZ_JAGGJP010000002.1"/>
</dbReference>
<comment type="caution">
    <text evidence="1">The sequence shown here is derived from an EMBL/GenBank/DDBJ whole genome shotgun (WGS) entry which is preliminary data.</text>
</comment>
<evidence type="ECO:0000313" key="2">
    <source>
        <dbReference type="Proteomes" id="UP001596056"/>
    </source>
</evidence>
<keyword evidence="2" id="KW-1185">Reference proteome</keyword>
<proteinExistence type="predicted"/>